<evidence type="ECO:0000313" key="2">
    <source>
        <dbReference type="Proteomes" id="UP001362999"/>
    </source>
</evidence>
<dbReference type="EMBL" id="JAWWNJ010000022">
    <property type="protein sequence ID" value="KAK7033800.1"/>
    <property type="molecule type" value="Genomic_DNA"/>
</dbReference>
<sequence length="259" mass="28560">MTLSPKQTPEELTVAGSTRDLAIKYLDAEQAWLAISSAKYLDKSPTLCTMEDWLQREFDEARDNDALLPWSEECLDGRRRGCVCYPRLLGSRTSAYPIGGTSGGERVTGVLHPGHTAVSRLSSLSQSAVEPPLRGAYRSIRVYCQCSCRRMKQPSRIRRSLPSCAGFAAFARVAHSQRFILGTTGWGWAPLTSRFTFTADQSLTLDGEMMKEVLGTARDRLAPMGYNLFDCTRFFTSASPSGGSRGTLIHTPLLLHTVL</sequence>
<name>A0AAW0C803_9AGAR</name>
<dbReference type="AlphaFoldDB" id="A0AAW0C803"/>
<comment type="caution">
    <text evidence="1">The sequence shown here is derived from an EMBL/GenBank/DDBJ whole genome shotgun (WGS) entry which is preliminary data.</text>
</comment>
<proteinExistence type="predicted"/>
<reference evidence="1 2" key="1">
    <citation type="journal article" date="2024" name="J Genomics">
        <title>Draft genome sequencing and assembly of Favolaschia claudopus CIRM-BRFM 2984 isolated from oak limbs.</title>
        <authorList>
            <person name="Navarro D."/>
            <person name="Drula E."/>
            <person name="Chaduli D."/>
            <person name="Cazenave R."/>
            <person name="Ahrendt S."/>
            <person name="Wang J."/>
            <person name="Lipzen A."/>
            <person name="Daum C."/>
            <person name="Barry K."/>
            <person name="Grigoriev I.V."/>
            <person name="Favel A."/>
            <person name="Rosso M.N."/>
            <person name="Martin F."/>
        </authorList>
    </citation>
    <scope>NUCLEOTIDE SEQUENCE [LARGE SCALE GENOMIC DNA]</scope>
    <source>
        <strain evidence="1 2">CIRM-BRFM 2984</strain>
    </source>
</reference>
<evidence type="ECO:0000313" key="1">
    <source>
        <dbReference type="EMBL" id="KAK7033800.1"/>
    </source>
</evidence>
<gene>
    <name evidence="1" type="ORF">R3P38DRAFT_2915552</name>
</gene>
<organism evidence="1 2">
    <name type="scientific">Favolaschia claudopus</name>
    <dbReference type="NCBI Taxonomy" id="2862362"/>
    <lineage>
        <taxon>Eukaryota</taxon>
        <taxon>Fungi</taxon>
        <taxon>Dikarya</taxon>
        <taxon>Basidiomycota</taxon>
        <taxon>Agaricomycotina</taxon>
        <taxon>Agaricomycetes</taxon>
        <taxon>Agaricomycetidae</taxon>
        <taxon>Agaricales</taxon>
        <taxon>Marasmiineae</taxon>
        <taxon>Mycenaceae</taxon>
        <taxon>Favolaschia</taxon>
    </lineage>
</organism>
<dbReference type="Proteomes" id="UP001362999">
    <property type="component" value="Unassembled WGS sequence"/>
</dbReference>
<protein>
    <submittedName>
        <fullName evidence="1">Uncharacterized protein</fullName>
    </submittedName>
</protein>
<keyword evidence="2" id="KW-1185">Reference proteome</keyword>
<accession>A0AAW0C803</accession>